<dbReference type="PANTHER" id="PTHR43685:SF2">
    <property type="entry name" value="GLYCOSYLTRANSFERASE 2-LIKE DOMAIN-CONTAINING PROTEIN"/>
    <property type="match status" value="1"/>
</dbReference>
<dbReference type="RefSeq" id="WP_167177512.1">
    <property type="nucleotide sequence ID" value="NZ_BAAAEJ010000007.1"/>
</dbReference>
<evidence type="ECO:0000313" key="3">
    <source>
        <dbReference type="EMBL" id="GAA0394385.1"/>
    </source>
</evidence>
<accession>A0ABN0YG17</accession>
<protein>
    <submittedName>
        <fullName evidence="3">Glycosyltransferase family 2 protein</fullName>
    </submittedName>
</protein>
<sequence>MNRATIIIPTLRRPDSLNRAVRSLFDLSETDTVERLIIVDNDPQATAEATARALITDAPFSVIYVHQPQAGIATARNTGLVHVDDARFIAFLDDDEIASSHWLKSLLDVQNQFDADVVFGPIKGIAPQARSVIRPVVETFFSRHGPDTDGLIARTYGCGNSLMKRQTALSGDAPFAISTNQTGGEDDVLFATLQQQGARFAWAANAWVQEHAPPHRANLAYLLQRAFARGQGPSQSAAHRGDIAVLIRWMAIGLGQFAVFGLGSIGTGLGLTRTGAQLMTRSAEGIGKVLWFNSFEPKLYGSAELKRRDQGA</sequence>
<dbReference type="EMBL" id="BAAAEJ010000007">
    <property type="protein sequence ID" value="GAA0394385.1"/>
    <property type="molecule type" value="Genomic_DNA"/>
</dbReference>
<proteinExistence type="predicted"/>
<organism evidence="3 4">
    <name type="scientific">Brevundimonas terrae</name>
    <dbReference type="NCBI Taxonomy" id="363631"/>
    <lineage>
        <taxon>Bacteria</taxon>
        <taxon>Pseudomonadati</taxon>
        <taxon>Pseudomonadota</taxon>
        <taxon>Alphaproteobacteria</taxon>
        <taxon>Caulobacterales</taxon>
        <taxon>Caulobacteraceae</taxon>
        <taxon>Brevundimonas</taxon>
    </lineage>
</organism>
<dbReference type="SUPFAM" id="SSF53448">
    <property type="entry name" value="Nucleotide-diphospho-sugar transferases"/>
    <property type="match status" value="1"/>
</dbReference>
<evidence type="ECO:0000256" key="1">
    <source>
        <dbReference type="SAM" id="Phobius"/>
    </source>
</evidence>
<keyword evidence="4" id="KW-1185">Reference proteome</keyword>
<keyword evidence="1" id="KW-0812">Transmembrane</keyword>
<evidence type="ECO:0000259" key="2">
    <source>
        <dbReference type="Pfam" id="PF00535"/>
    </source>
</evidence>
<dbReference type="Pfam" id="PF00535">
    <property type="entry name" value="Glycos_transf_2"/>
    <property type="match status" value="1"/>
</dbReference>
<dbReference type="InterPro" id="IPR029044">
    <property type="entry name" value="Nucleotide-diphossugar_trans"/>
</dbReference>
<dbReference type="PANTHER" id="PTHR43685">
    <property type="entry name" value="GLYCOSYLTRANSFERASE"/>
    <property type="match status" value="1"/>
</dbReference>
<dbReference type="CDD" id="cd00761">
    <property type="entry name" value="Glyco_tranf_GTA_type"/>
    <property type="match status" value="1"/>
</dbReference>
<dbReference type="Proteomes" id="UP001500791">
    <property type="component" value="Unassembled WGS sequence"/>
</dbReference>
<dbReference type="InterPro" id="IPR050834">
    <property type="entry name" value="Glycosyltransf_2"/>
</dbReference>
<dbReference type="InterPro" id="IPR001173">
    <property type="entry name" value="Glyco_trans_2-like"/>
</dbReference>
<evidence type="ECO:0000313" key="4">
    <source>
        <dbReference type="Proteomes" id="UP001500791"/>
    </source>
</evidence>
<reference evidence="3 4" key="1">
    <citation type="journal article" date="2019" name="Int. J. Syst. Evol. Microbiol.">
        <title>The Global Catalogue of Microorganisms (GCM) 10K type strain sequencing project: providing services to taxonomists for standard genome sequencing and annotation.</title>
        <authorList>
            <consortium name="The Broad Institute Genomics Platform"/>
            <consortium name="The Broad Institute Genome Sequencing Center for Infectious Disease"/>
            <person name="Wu L."/>
            <person name="Ma J."/>
        </authorList>
    </citation>
    <scope>NUCLEOTIDE SEQUENCE [LARGE SCALE GENOMIC DNA]</scope>
    <source>
        <strain evidence="3 4">JCM 13476</strain>
    </source>
</reference>
<gene>
    <name evidence="3" type="ORF">GCM10009093_21210</name>
</gene>
<feature type="domain" description="Glycosyltransferase 2-like" evidence="2">
    <location>
        <begin position="5"/>
        <end position="165"/>
    </location>
</feature>
<name>A0ABN0YG17_9CAUL</name>
<keyword evidence="1" id="KW-1133">Transmembrane helix</keyword>
<dbReference type="Gene3D" id="3.90.550.10">
    <property type="entry name" value="Spore Coat Polysaccharide Biosynthesis Protein SpsA, Chain A"/>
    <property type="match status" value="1"/>
</dbReference>
<comment type="caution">
    <text evidence="3">The sequence shown here is derived from an EMBL/GenBank/DDBJ whole genome shotgun (WGS) entry which is preliminary data.</text>
</comment>
<keyword evidence="1" id="KW-0472">Membrane</keyword>
<feature type="transmembrane region" description="Helical" evidence="1">
    <location>
        <begin position="249"/>
        <end position="271"/>
    </location>
</feature>